<name>W3XNH8_PESFW</name>
<dbReference type="EMBL" id="KI912109">
    <property type="protein sequence ID" value="ETS87539.1"/>
    <property type="molecule type" value="Genomic_DNA"/>
</dbReference>
<dbReference type="InterPro" id="IPR053279">
    <property type="entry name" value="EMC_subunit"/>
</dbReference>
<protein>
    <recommendedName>
        <fullName evidence="9">Transmembrane protein 32 protein</fullName>
    </recommendedName>
</protein>
<keyword evidence="4 6" id="KW-1133">Transmembrane helix</keyword>
<gene>
    <name evidence="7" type="ORF">PFICI_01367</name>
</gene>
<dbReference type="InParanoid" id="W3XNH8"/>
<accession>W3XNH8</accession>
<dbReference type="RefSeq" id="XP_007828139.1">
    <property type="nucleotide sequence ID" value="XM_007829948.1"/>
</dbReference>
<dbReference type="AlphaFoldDB" id="W3XNH8"/>
<dbReference type="PANTHER" id="PTHR28144">
    <property type="entry name" value="ER MEMBRANE PROTEIN COMPLEX SUBUNIT 5"/>
    <property type="match status" value="1"/>
</dbReference>
<dbReference type="STRING" id="1229662.W3XNH8"/>
<dbReference type="Proteomes" id="UP000030651">
    <property type="component" value="Unassembled WGS sequence"/>
</dbReference>
<evidence type="ECO:0000256" key="2">
    <source>
        <dbReference type="ARBA" id="ARBA00006109"/>
    </source>
</evidence>
<dbReference type="GO" id="GO:0072546">
    <property type="term" value="C:EMC complex"/>
    <property type="evidence" value="ECO:0007669"/>
    <property type="project" value="TreeGrafter"/>
</dbReference>
<reference evidence="8" key="1">
    <citation type="journal article" date="2015" name="BMC Genomics">
        <title>Genomic and transcriptomic analysis of the endophytic fungus Pestalotiopsis fici reveals its lifestyle and high potential for synthesis of natural products.</title>
        <authorList>
            <person name="Wang X."/>
            <person name="Zhang X."/>
            <person name="Liu L."/>
            <person name="Xiang M."/>
            <person name="Wang W."/>
            <person name="Sun X."/>
            <person name="Che Y."/>
            <person name="Guo L."/>
            <person name="Liu G."/>
            <person name="Guo L."/>
            <person name="Wang C."/>
            <person name="Yin W.B."/>
            <person name="Stadler M."/>
            <person name="Zhang X."/>
            <person name="Liu X."/>
        </authorList>
    </citation>
    <scope>NUCLEOTIDE SEQUENCE [LARGE SCALE GENOMIC DNA]</scope>
    <source>
        <strain evidence="8">W106-1 / CGMCC3.15140</strain>
    </source>
</reference>
<dbReference type="OrthoDB" id="44756at2759"/>
<dbReference type="HOGENOM" id="CLU_132206_0_0_1"/>
<comment type="similarity">
    <text evidence="2">Belongs to the membrane magnesium transporter (TC 1.A.67) family.</text>
</comment>
<dbReference type="Pfam" id="PF10270">
    <property type="entry name" value="MMgT"/>
    <property type="match status" value="1"/>
</dbReference>
<feature type="transmembrane region" description="Helical" evidence="6">
    <location>
        <begin position="46"/>
        <end position="72"/>
    </location>
</feature>
<dbReference type="KEGG" id="pfy:PFICI_01367"/>
<keyword evidence="3 6" id="KW-0812">Transmembrane</keyword>
<evidence type="ECO:0000256" key="4">
    <source>
        <dbReference type="ARBA" id="ARBA00022989"/>
    </source>
</evidence>
<comment type="subcellular location">
    <subcellularLocation>
        <location evidence="1">Endomembrane system</location>
        <topology evidence="1">Multi-pass membrane protein</topology>
    </subcellularLocation>
</comment>
<dbReference type="OMA" id="YGFWDIR"/>
<evidence type="ECO:0000256" key="6">
    <source>
        <dbReference type="SAM" id="Phobius"/>
    </source>
</evidence>
<evidence type="ECO:0000313" key="7">
    <source>
        <dbReference type="EMBL" id="ETS87539.1"/>
    </source>
</evidence>
<dbReference type="GeneID" id="19266380"/>
<evidence type="ECO:0008006" key="9">
    <source>
        <dbReference type="Google" id="ProtNLM"/>
    </source>
</evidence>
<evidence type="ECO:0000313" key="8">
    <source>
        <dbReference type="Proteomes" id="UP000030651"/>
    </source>
</evidence>
<evidence type="ECO:0000256" key="3">
    <source>
        <dbReference type="ARBA" id="ARBA00022692"/>
    </source>
</evidence>
<evidence type="ECO:0000256" key="5">
    <source>
        <dbReference type="ARBA" id="ARBA00023136"/>
    </source>
</evidence>
<proteinExistence type="inferred from homology"/>
<evidence type="ECO:0000256" key="1">
    <source>
        <dbReference type="ARBA" id="ARBA00004127"/>
    </source>
</evidence>
<dbReference type="InterPro" id="IPR018937">
    <property type="entry name" value="MMgT"/>
</dbReference>
<organism evidence="7 8">
    <name type="scientific">Pestalotiopsis fici (strain W106-1 / CGMCC3.15140)</name>
    <dbReference type="NCBI Taxonomy" id="1229662"/>
    <lineage>
        <taxon>Eukaryota</taxon>
        <taxon>Fungi</taxon>
        <taxon>Dikarya</taxon>
        <taxon>Ascomycota</taxon>
        <taxon>Pezizomycotina</taxon>
        <taxon>Sordariomycetes</taxon>
        <taxon>Xylariomycetidae</taxon>
        <taxon>Amphisphaeriales</taxon>
        <taxon>Sporocadaceae</taxon>
        <taxon>Pestalotiopsis</taxon>
    </lineage>
</organism>
<keyword evidence="8" id="KW-1185">Reference proteome</keyword>
<keyword evidence="5 6" id="KW-0472">Membrane</keyword>
<dbReference type="PANTHER" id="PTHR28144:SF1">
    <property type="entry name" value="ER MEMBRANE PROTEIN COMPLEX SUBUNIT 5"/>
    <property type="match status" value="1"/>
</dbReference>
<dbReference type="GO" id="GO:0034975">
    <property type="term" value="P:protein folding in endoplasmic reticulum"/>
    <property type="evidence" value="ECO:0007669"/>
    <property type="project" value="TreeGrafter"/>
</dbReference>
<sequence>MTLISKTTTTFGLILLAHACYSAHEHSALQAHRAASLASLTASQAGILTSLPIDIAIETVVATFVVVFGLVLNTAPLRPIRWRVWAGQIEREGEQAFKNANGEVAKDFVGNPFKLLESRPGFVNIRKQREEFAEWVKTQGQ</sequence>
<dbReference type="eggNOG" id="ENOG502S8V0">
    <property type="taxonomic scope" value="Eukaryota"/>
</dbReference>